<dbReference type="Proteomes" id="UP000789405">
    <property type="component" value="Unassembled WGS sequence"/>
</dbReference>
<name>A0A9N9GP06_9GLOM</name>
<feature type="non-terminal residue" evidence="1">
    <location>
        <position position="1"/>
    </location>
</feature>
<accession>A0A9N9GP06</accession>
<comment type="caution">
    <text evidence="1">The sequence shown here is derived from an EMBL/GenBank/DDBJ whole genome shotgun (WGS) entry which is preliminary data.</text>
</comment>
<evidence type="ECO:0000313" key="2">
    <source>
        <dbReference type="Proteomes" id="UP000789405"/>
    </source>
</evidence>
<dbReference type="EMBL" id="CAJVPY010004630">
    <property type="protein sequence ID" value="CAG8624370.1"/>
    <property type="molecule type" value="Genomic_DNA"/>
</dbReference>
<gene>
    <name evidence="1" type="ORF">DERYTH_LOCUS8808</name>
</gene>
<reference evidence="1" key="1">
    <citation type="submission" date="2021-06" db="EMBL/GenBank/DDBJ databases">
        <authorList>
            <person name="Kallberg Y."/>
            <person name="Tangrot J."/>
            <person name="Rosling A."/>
        </authorList>
    </citation>
    <scope>NUCLEOTIDE SEQUENCE</scope>
    <source>
        <strain evidence="1">MA453B</strain>
    </source>
</reference>
<keyword evidence="2" id="KW-1185">Reference proteome</keyword>
<sequence>CTNNWPSDVLRDVGNSQVHHHIIKSTLDLIPIKTLFVVEDFHIIINN</sequence>
<organism evidence="1 2">
    <name type="scientific">Dentiscutata erythropus</name>
    <dbReference type="NCBI Taxonomy" id="1348616"/>
    <lineage>
        <taxon>Eukaryota</taxon>
        <taxon>Fungi</taxon>
        <taxon>Fungi incertae sedis</taxon>
        <taxon>Mucoromycota</taxon>
        <taxon>Glomeromycotina</taxon>
        <taxon>Glomeromycetes</taxon>
        <taxon>Diversisporales</taxon>
        <taxon>Gigasporaceae</taxon>
        <taxon>Dentiscutata</taxon>
    </lineage>
</organism>
<proteinExistence type="predicted"/>
<evidence type="ECO:0000313" key="1">
    <source>
        <dbReference type="EMBL" id="CAG8624370.1"/>
    </source>
</evidence>
<dbReference type="AlphaFoldDB" id="A0A9N9GP06"/>
<protein>
    <submittedName>
        <fullName evidence="1">22455_t:CDS:1</fullName>
    </submittedName>
</protein>